<reference evidence="1" key="1">
    <citation type="journal article" date="2021" name="Proc. Natl. Acad. Sci. U.S.A.">
        <title>A Catalog of Tens of Thousands of Viruses from Human Metagenomes Reveals Hidden Associations with Chronic Diseases.</title>
        <authorList>
            <person name="Tisza M.J."/>
            <person name="Buck C.B."/>
        </authorList>
    </citation>
    <scope>NUCLEOTIDE SEQUENCE</scope>
    <source>
        <strain evidence="1">CtzpQ31</strain>
    </source>
</reference>
<proteinExistence type="predicted"/>
<organism evidence="1">
    <name type="scientific">Siphoviridae sp. ctzpQ31</name>
    <dbReference type="NCBI Taxonomy" id="2823613"/>
    <lineage>
        <taxon>Viruses</taxon>
        <taxon>Duplodnaviria</taxon>
        <taxon>Heunggongvirae</taxon>
        <taxon>Uroviricota</taxon>
        <taxon>Caudoviricetes</taxon>
    </lineage>
</organism>
<evidence type="ECO:0000313" key="1">
    <source>
        <dbReference type="EMBL" id="DAD66148.1"/>
    </source>
</evidence>
<protein>
    <submittedName>
        <fullName evidence="1">Uncharacterized protein</fullName>
    </submittedName>
</protein>
<dbReference type="EMBL" id="BK014654">
    <property type="protein sequence ID" value="DAD66148.1"/>
    <property type="molecule type" value="Genomic_DNA"/>
</dbReference>
<name>A0A8S5L8A8_9CAUD</name>
<sequence length="31" mass="3827">MPHFKLFICKRAFFYYHGKKDLFSIHDDGKH</sequence>
<accession>A0A8S5L8A8</accession>